<dbReference type="EMBL" id="LT671821">
    <property type="protein sequence ID" value="SHO76524.1"/>
    <property type="molecule type" value="Genomic_DNA"/>
</dbReference>
<keyword evidence="1" id="KW-0175">Coiled coil</keyword>
<keyword evidence="4" id="KW-1185">Reference proteome</keyword>
<feature type="compositionally biased region" description="Polar residues" evidence="2">
    <location>
        <begin position="92"/>
        <end position="103"/>
    </location>
</feature>
<gene>
    <name evidence="3" type="ORF">MSYG_0862</name>
</gene>
<feature type="compositionally biased region" description="Basic and acidic residues" evidence="2">
    <location>
        <begin position="35"/>
        <end position="54"/>
    </location>
</feature>
<evidence type="ECO:0000313" key="4">
    <source>
        <dbReference type="Proteomes" id="UP000186303"/>
    </source>
</evidence>
<dbReference type="OrthoDB" id="3359960at2759"/>
<evidence type="ECO:0000256" key="1">
    <source>
        <dbReference type="SAM" id="Coils"/>
    </source>
</evidence>
<dbReference type="AlphaFoldDB" id="A0A1M8A2X4"/>
<dbReference type="Proteomes" id="UP000186303">
    <property type="component" value="Chromosome 1"/>
</dbReference>
<accession>A0A1M8A2X4</accession>
<reference evidence="4" key="1">
    <citation type="journal article" date="2017" name="Nucleic Acids Res.">
        <title>Proteogenomics produces comprehensive and highly accurate protein-coding gene annotation in a complete genome assembly of Malassezia sympodialis.</title>
        <authorList>
            <person name="Zhu Y."/>
            <person name="Engstroem P.G."/>
            <person name="Tellgren-Roth C."/>
            <person name="Baudo C.D."/>
            <person name="Kennell J.C."/>
            <person name="Sun S."/>
            <person name="Billmyre R.B."/>
            <person name="Schroeder M.S."/>
            <person name="Andersson A."/>
            <person name="Holm T."/>
            <person name="Sigurgeirsson B."/>
            <person name="Wu G."/>
            <person name="Sankaranarayanan S.R."/>
            <person name="Siddharthan R."/>
            <person name="Sanyal K."/>
            <person name="Lundeberg J."/>
            <person name="Nystedt B."/>
            <person name="Boekhout T."/>
            <person name="Dawson T.L. Jr."/>
            <person name="Heitman J."/>
            <person name="Scheynius A."/>
            <person name="Lehtioe J."/>
        </authorList>
    </citation>
    <scope>NUCLEOTIDE SEQUENCE [LARGE SCALE GENOMIC DNA]</scope>
    <source>
        <strain evidence="4">ATCC 42132</strain>
    </source>
</reference>
<protein>
    <submittedName>
        <fullName evidence="3">Uncharacterized protein</fullName>
    </submittedName>
</protein>
<proteinExistence type="predicted"/>
<organism evidence="3 4">
    <name type="scientific">Malassezia sympodialis (strain ATCC 42132)</name>
    <name type="common">Atopic eczema-associated yeast</name>
    <dbReference type="NCBI Taxonomy" id="1230383"/>
    <lineage>
        <taxon>Eukaryota</taxon>
        <taxon>Fungi</taxon>
        <taxon>Dikarya</taxon>
        <taxon>Basidiomycota</taxon>
        <taxon>Ustilaginomycotina</taxon>
        <taxon>Malasseziomycetes</taxon>
        <taxon>Malasseziales</taxon>
        <taxon>Malasseziaceae</taxon>
        <taxon>Malassezia</taxon>
    </lineage>
</organism>
<evidence type="ECO:0000256" key="2">
    <source>
        <dbReference type="SAM" id="MobiDB-lite"/>
    </source>
</evidence>
<feature type="compositionally biased region" description="Basic and acidic residues" evidence="2">
    <location>
        <begin position="64"/>
        <end position="79"/>
    </location>
</feature>
<feature type="region of interest" description="Disordered" evidence="2">
    <location>
        <begin position="1"/>
        <end position="124"/>
    </location>
</feature>
<name>A0A1M8A2X4_MALS4</name>
<evidence type="ECO:0000313" key="3">
    <source>
        <dbReference type="EMBL" id="SHO76524.1"/>
    </source>
</evidence>
<feature type="coiled-coil region" evidence="1">
    <location>
        <begin position="132"/>
        <end position="159"/>
    </location>
</feature>
<sequence>MGKGSSGAARRAQKAKNLSKKNEKEEKNVIPSGPTDHESQTVKINEESKVDLSKLEQNSSELLDPEKTNTKGKGQDSNHHVILSASDDANFRMSNDTHSASSDNEPEPETGNAHSANHPELFNAPHSNEMEMESLKEQINALESELQEMQQALAESHQSFAEQIVQMSATKDLEKDSELLQLQESCERCQSDLTIQKERVRTLEMQLEGRDRALEEKSTILAENAVAIADMQAKITDLVSKAYTPTTESLAKVAVDLGYTIESDYSFMEKLHAAHNAKYTALHGHSRKVQHEMKENITKAINTIEKVLESVDPAIREAALSPLRSLQCDWEAGLSRAEAIFGRNNACS</sequence>
<dbReference type="VEuPathDB" id="FungiDB:MSYG_0862"/>